<dbReference type="Proteomes" id="UP001597283">
    <property type="component" value="Unassembled WGS sequence"/>
</dbReference>
<keyword evidence="3" id="KW-1185">Reference proteome</keyword>
<dbReference type="RefSeq" id="WP_380940279.1">
    <property type="nucleotide sequence ID" value="NZ_JBHUFC010000003.1"/>
</dbReference>
<dbReference type="Gene3D" id="3.50.50.60">
    <property type="entry name" value="FAD/NAD(P)-binding domain"/>
    <property type="match status" value="1"/>
</dbReference>
<evidence type="ECO:0000313" key="2">
    <source>
        <dbReference type="EMBL" id="MFD1787921.1"/>
    </source>
</evidence>
<gene>
    <name evidence="2" type="ORF">ACFSC3_10080</name>
</gene>
<dbReference type="EMBL" id="JBHUFC010000003">
    <property type="protein sequence ID" value="MFD1787921.1"/>
    <property type="molecule type" value="Genomic_DNA"/>
</dbReference>
<dbReference type="SUPFAM" id="SSF51905">
    <property type="entry name" value="FAD/NAD(P)-binding domain"/>
    <property type="match status" value="2"/>
</dbReference>
<accession>A0ABW4NCU2</accession>
<sequence length="460" mass="48332">MTKLRNLAKTTAAAGRINARPSPVARLLIVGGGPAGTALLTAAAKAGTLADLSKGLVLVDRSDTLGSGRLGNYAITSDTTAQTFLTAIENTSEPSLAALADHSAAAAVGDWRDKLGVPLATVGPYLSATGERLATLVSGYGGKVLKGHDALKATRATDGTWTIRLRCRSDDHEFDIRAENLVIATGGHQPLDRLVEQRVAGERLTRRVGEKLLQSDEVLTLGGLDRVADLLSGKRSPRVAVIGGSTSALTTVGLLLRSRPGIPFGAGGVTLLHRRPLRPFYPSVEAAHAEGFSDFGAEDICPVTGFVYRLGGFRLEARELVLRMLGIDGRAPDPRVRLHRIDEDEGQALDILDRADLVIAALGYRPRALPLQDASGQAIPLAADCGDPMVDDLCRIVDADGSPIPNLYGIGLAAGFVPSGALGGEASFRGQTNGLWFWQNDIGRLIVDAVLADEKKAIAA</sequence>
<dbReference type="PRINTS" id="PR00368">
    <property type="entry name" value="FADPNR"/>
</dbReference>
<dbReference type="InterPro" id="IPR036188">
    <property type="entry name" value="FAD/NAD-bd_sf"/>
</dbReference>
<comment type="caution">
    <text evidence="2">The sequence shown here is derived from an EMBL/GenBank/DDBJ whole genome shotgun (WGS) entry which is preliminary data.</text>
</comment>
<name>A0ABW4NCU2_9SPHN</name>
<dbReference type="InterPro" id="IPR023753">
    <property type="entry name" value="FAD/NAD-binding_dom"/>
</dbReference>
<feature type="domain" description="FAD/NAD(P)-binding" evidence="1">
    <location>
        <begin position="26"/>
        <end position="277"/>
    </location>
</feature>
<evidence type="ECO:0000313" key="3">
    <source>
        <dbReference type="Proteomes" id="UP001597283"/>
    </source>
</evidence>
<reference evidence="3" key="1">
    <citation type="journal article" date="2019" name="Int. J. Syst. Evol. Microbiol.">
        <title>The Global Catalogue of Microorganisms (GCM) 10K type strain sequencing project: providing services to taxonomists for standard genome sequencing and annotation.</title>
        <authorList>
            <consortium name="The Broad Institute Genomics Platform"/>
            <consortium name="The Broad Institute Genome Sequencing Center for Infectious Disease"/>
            <person name="Wu L."/>
            <person name="Ma J."/>
        </authorList>
    </citation>
    <scope>NUCLEOTIDE SEQUENCE [LARGE SCALE GENOMIC DNA]</scope>
    <source>
        <strain evidence="3">Q85</strain>
    </source>
</reference>
<dbReference type="Pfam" id="PF07992">
    <property type="entry name" value="Pyr_redox_2"/>
    <property type="match status" value="1"/>
</dbReference>
<evidence type="ECO:0000259" key="1">
    <source>
        <dbReference type="Pfam" id="PF07992"/>
    </source>
</evidence>
<proteinExistence type="predicted"/>
<protein>
    <submittedName>
        <fullName evidence="2">FAD-dependent oxidoreductase</fullName>
    </submittedName>
</protein>
<organism evidence="2 3">
    <name type="scientific">Sphingomonas floccifaciens</name>
    <dbReference type="NCBI Taxonomy" id="1844115"/>
    <lineage>
        <taxon>Bacteria</taxon>
        <taxon>Pseudomonadati</taxon>
        <taxon>Pseudomonadota</taxon>
        <taxon>Alphaproteobacteria</taxon>
        <taxon>Sphingomonadales</taxon>
        <taxon>Sphingomonadaceae</taxon>
        <taxon>Sphingomonas</taxon>
    </lineage>
</organism>